<evidence type="ECO:0000256" key="8">
    <source>
        <dbReference type="ARBA" id="ARBA00022840"/>
    </source>
</evidence>
<proteinExistence type="inferred from homology"/>
<dbReference type="GO" id="GO:0000287">
    <property type="term" value="F:magnesium ion binding"/>
    <property type="evidence" value="ECO:0007669"/>
    <property type="project" value="UniProtKB-UniRule"/>
</dbReference>
<dbReference type="Pfam" id="PF17759">
    <property type="entry name" value="tRNA_synthFbeta"/>
    <property type="match status" value="1"/>
</dbReference>
<feature type="domain" description="TRNA-binding" evidence="16">
    <location>
        <begin position="38"/>
        <end position="152"/>
    </location>
</feature>
<evidence type="ECO:0000256" key="3">
    <source>
        <dbReference type="ARBA" id="ARBA00011209"/>
    </source>
</evidence>
<comment type="similarity">
    <text evidence="2 14">Belongs to the phenylalanyl-tRNA synthetase beta subunit family. Type 1 subfamily.</text>
</comment>
<dbReference type="Pfam" id="PF03483">
    <property type="entry name" value="B3_4"/>
    <property type="match status" value="1"/>
</dbReference>
<evidence type="ECO:0000313" key="19">
    <source>
        <dbReference type="Proteomes" id="UP000027182"/>
    </source>
</evidence>
<dbReference type="SUPFAM" id="SSF56037">
    <property type="entry name" value="PheT/TilS domain"/>
    <property type="match status" value="1"/>
</dbReference>
<dbReference type="Pfam" id="PF03484">
    <property type="entry name" value="B5"/>
    <property type="match status" value="1"/>
</dbReference>
<dbReference type="PROSITE" id="PS51483">
    <property type="entry name" value="B5"/>
    <property type="match status" value="1"/>
</dbReference>
<keyword evidence="4 15" id="KW-0820">tRNA-binding</keyword>
<dbReference type="PATRIC" id="fig|1316930.3.peg.74"/>
<dbReference type="InterPro" id="IPR002547">
    <property type="entry name" value="tRNA-bd_dom"/>
</dbReference>
<dbReference type="Gene3D" id="2.40.50.140">
    <property type="entry name" value="Nucleic acid-binding proteins"/>
    <property type="match status" value="1"/>
</dbReference>
<reference evidence="18 19" key="1">
    <citation type="submission" date="2013-04" db="EMBL/GenBank/DDBJ databases">
        <authorList>
            <person name="Lin L."/>
            <person name="Zeng Z."/>
            <person name="Xie J."/>
            <person name="Luo L."/>
            <person name="Yang Z."/>
            <person name="Liang W."/>
            <person name="Lin H."/>
            <person name="Dong C."/>
            <person name="Sun Y."/>
        </authorList>
    </citation>
    <scope>NUCLEOTIDE SEQUENCE [LARGE SCALE GENOMIC DNA]</scope>
    <source>
        <strain evidence="18 19">CQ-W70</strain>
    </source>
</reference>
<dbReference type="InterPro" id="IPR012340">
    <property type="entry name" value="NA-bd_OB-fold"/>
</dbReference>
<evidence type="ECO:0000256" key="5">
    <source>
        <dbReference type="ARBA" id="ARBA00022598"/>
    </source>
</evidence>
<dbReference type="PANTHER" id="PTHR10947">
    <property type="entry name" value="PHENYLALANYL-TRNA SYNTHETASE BETA CHAIN AND LEUCINE-RICH REPEAT-CONTAINING PROTEIN 47"/>
    <property type="match status" value="1"/>
</dbReference>
<evidence type="ECO:0000256" key="15">
    <source>
        <dbReference type="PROSITE-ProRule" id="PRU00209"/>
    </source>
</evidence>
<dbReference type="InterPro" id="IPR041616">
    <property type="entry name" value="PheRS_beta_core"/>
</dbReference>
<evidence type="ECO:0000259" key="16">
    <source>
        <dbReference type="PROSITE" id="PS50886"/>
    </source>
</evidence>
<dbReference type="KEGG" id="mbq:K668_00355"/>
<comment type="catalytic activity">
    <reaction evidence="13 14">
        <text>tRNA(Phe) + L-phenylalanine + ATP = L-phenylalanyl-tRNA(Phe) + AMP + diphosphate + H(+)</text>
        <dbReference type="Rhea" id="RHEA:19413"/>
        <dbReference type="Rhea" id="RHEA-COMP:9668"/>
        <dbReference type="Rhea" id="RHEA-COMP:9699"/>
        <dbReference type="ChEBI" id="CHEBI:15378"/>
        <dbReference type="ChEBI" id="CHEBI:30616"/>
        <dbReference type="ChEBI" id="CHEBI:33019"/>
        <dbReference type="ChEBI" id="CHEBI:58095"/>
        <dbReference type="ChEBI" id="CHEBI:78442"/>
        <dbReference type="ChEBI" id="CHEBI:78531"/>
        <dbReference type="ChEBI" id="CHEBI:456215"/>
        <dbReference type="EC" id="6.1.1.20"/>
    </reaction>
</comment>
<dbReference type="AlphaFoldDB" id="A0A059Y375"/>
<dbReference type="GO" id="GO:0000049">
    <property type="term" value="F:tRNA binding"/>
    <property type="evidence" value="ECO:0007669"/>
    <property type="project" value="UniProtKB-UniRule"/>
</dbReference>
<keyword evidence="6 14" id="KW-0479">Metal-binding</keyword>
<evidence type="ECO:0000256" key="12">
    <source>
        <dbReference type="ARBA" id="ARBA00023146"/>
    </source>
</evidence>
<dbReference type="EMBL" id="CP005933">
    <property type="protein sequence ID" value="AIA33663.1"/>
    <property type="molecule type" value="Genomic_DNA"/>
</dbReference>
<evidence type="ECO:0000259" key="17">
    <source>
        <dbReference type="PROSITE" id="PS51483"/>
    </source>
</evidence>
<dbReference type="SUPFAM" id="SSF50249">
    <property type="entry name" value="Nucleic acid-binding proteins"/>
    <property type="match status" value="1"/>
</dbReference>
<dbReference type="SUPFAM" id="SSF46955">
    <property type="entry name" value="Putative DNA-binding domain"/>
    <property type="match status" value="1"/>
</dbReference>
<evidence type="ECO:0000313" key="18">
    <source>
        <dbReference type="EMBL" id="AIA33663.1"/>
    </source>
</evidence>
<dbReference type="InterPro" id="IPR004532">
    <property type="entry name" value="Phe-tRNA-ligase_IIc_bsu_bact"/>
</dbReference>
<feature type="binding site" evidence="14">
    <location>
        <position position="457"/>
    </location>
    <ligand>
        <name>Mg(2+)</name>
        <dbReference type="ChEBI" id="CHEBI:18420"/>
        <note>shared with alpha subunit</note>
    </ligand>
</feature>
<dbReference type="HOGENOM" id="CLU_016891_2_0_14"/>
<keyword evidence="8 14" id="KW-0067">ATP-binding</keyword>
<dbReference type="PROSITE" id="PS50886">
    <property type="entry name" value="TRBD"/>
    <property type="match status" value="1"/>
</dbReference>
<keyword evidence="11 14" id="KW-0648">Protein biosynthesis</keyword>
<feature type="binding site" evidence="14">
    <location>
        <position position="447"/>
    </location>
    <ligand>
        <name>Mg(2+)</name>
        <dbReference type="ChEBI" id="CHEBI:18420"/>
        <note>shared with alpha subunit</note>
    </ligand>
</feature>
<dbReference type="InterPro" id="IPR045864">
    <property type="entry name" value="aa-tRNA-synth_II/BPL/LPL"/>
</dbReference>
<organism evidence="18 19">
    <name type="scientific">Mycoplasmopsis bovis CQ-W70</name>
    <dbReference type="NCBI Taxonomy" id="1316930"/>
    <lineage>
        <taxon>Bacteria</taxon>
        <taxon>Bacillati</taxon>
        <taxon>Mycoplasmatota</taxon>
        <taxon>Mycoplasmoidales</taxon>
        <taxon>Metamycoplasmataceae</taxon>
        <taxon>Mycoplasmopsis</taxon>
    </lineage>
</organism>
<evidence type="ECO:0000256" key="9">
    <source>
        <dbReference type="ARBA" id="ARBA00022842"/>
    </source>
</evidence>
<feature type="domain" description="B5" evidence="17">
    <location>
        <begin position="394"/>
        <end position="469"/>
    </location>
</feature>
<dbReference type="Gene3D" id="3.30.930.10">
    <property type="entry name" value="Bira Bifunctional Protein, Domain 2"/>
    <property type="match status" value="1"/>
</dbReference>
<keyword evidence="12 14" id="KW-0030">Aminoacyl-tRNA synthetase</keyword>
<dbReference type="PANTHER" id="PTHR10947:SF0">
    <property type="entry name" value="PHENYLALANINE--TRNA LIGASE BETA SUBUNIT"/>
    <property type="match status" value="1"/>
</dbReference>
<dbReference type="Gene3D" id="3.30.56.10">
    <property type="match status" value="2"/>
</dbReference>
<feature type="binding site" evidence="14">
    <location>
        <position position="456"/>
    </location>
    <ligand>
        <name>Mg(2+)</name>
        <dbReference type="ChEBI" id="CHEBI:18420"/>
        <note>shared with alpha subunit</note>
    </ligand>
</feature>
<dbReference type="Proteomes" id="UP000027182">
    <property type="component" value="Chromosome"/>
</dbReference>
<keyword evidence="9 14" id="KW-0460">Magnesium</keyword>
<dbReference type="SMART" id="SM00874">
    <property type="entry name" value="B5"/>
    <property type="match status" value="1"/>
</dbReference>
<evidence type="ECO:0000256" key="4">
    <source>
        <dbReference type="ARBA" id="ARBA00022555"/>
    </source>
</evidence>
<accession>A0A059Y375</accession>
<evidence type="ECO:0000256" key="14">
    <source>
        <dbReference type="HAMAP-Rule" id="MF_00283"/>
    </source>
</evidence>
<evidence type="ECO:0000256" key="13">
    <source>
        <dbReference type="ARBA" id="ARBA00049255"/>
    </source>
</evidence>
<comment type="subunit">
    <text evidence="3 14">Tetramer of two alpha and two beta subunits.</text>
</comment>
<dbReference type="InterPro" id="IPR020825">
    <property type="entry name" value="Phe-tRNA_synthase-like_B3/B4"/>
</dbReference>
<dbReference type="GO" id="GO:0006432">
    <property type="term" value="P:phenylalanyl-tRNA aminoacylation"/>
    <property type="evidence" value="ECO:0007669"/>
    <property type="project" value="UniProtKB-UniRule"/>
</dbReference>
<gene>
    <name evidence="14 18" type="primary">pheT</name>
    <name evidence="18" type="ORF">K668_00355</name>
</gene>
<evidence type="ECO:0000256" key="10">
    <source>
        <dbReference type="ARBA" id="ARBA00022884"/>
    </source>
</evidence>
<dbReference type="InterPro" id="IPR005146">
    <property type="entry name" value="B3/B4_tRNA-bd"/>
</dbReference>
<evidence type="ECO:0000256" key="11">
    <source>
        <dbReference type="ARBA" id="ARBA00022917"/>
    </source>
</evidence>
<sequence>MIVSLKELNKYMPEIKLDSSIEKSINDLGYEVESITKFSDVEGVKFGYVLDVYKNENSKNLNVVNIKTNSGNITIQTTASNVKKDSWIVAFVEGAKKGEIVFGKKEMASIVSNGMLASFSELGYDSSLLPFDPNGVILLDDSSINENMNPMDYLGLDDYIIDITTPANRAESNSYYVLAMELAAFYNTKFVWPDLSPKDNYRFRSNIKVLKDEARELTFFEAKIKNKKTSLQDILFLAKHGINAKGIYAIDLTNITLLVTGSPAHVYDKNKIGKSLTCSKFSGEIEILGGKKINVSDVLAIKDENKVLSLASVMGCESSAVDENTKEVVFEVGLFDPLLVRHSAREIKIDSASSIQAGRLLNAQISFNGISFLKYKSGIDGQVVSHIINLPKIRKGKSIIQSRKKLSIYANCNIKDLTKFDSVEQTLKKIGFSMDKNRVIAPTYRTDIQNYEDVIEEYFRFYGYSNFSATSPKLESFKISHKVDNKNILQSMGYNEIRTFSLVSSESNKLNPFNFEKTVKLMTFVSKEREEIRNSIVPSLLESADFNLKRKISNISFFEHGMINDNKFVYGLLSNEKTFEQMRQDVFNFLKVDNLEFVPFRDNEFIHPNVSAKIFHNSNFIGWIGKVHPTVNSSNLWVAEFMNIESVQKSKIEFSTYDSSPLKSIDLTFTINKNEPVRDTISKINAIAKLFNIQQIDSFDNGEKRNVTLRLTGTTEEISKINEVFNKK</sequence>
<keyword evidence="7 14" id="KW-0547">Nucleotide-binding</keyword>
<dbReference type="InterPro" id="IPR005147">
    <property type="entry name" value="tRNA_synthase_B5-dom"/>
</dbReference>
<protein>
    <recommendedName>
        <fullName evidence="14">Phenylalanine--tRNA ligase beta subunit</fullName>
        <ecNumber evidence="14">6.1.1.20</ecNumber>
    </recommendedName>
    <alternativeName>
        <fullName evidence="14">Phenylalanyl-tRNA synthetase beta subunit</fullName>
        <shortName evidence="14">PheRS</shortName>
    </alternativeName>
</protein>
<dbReference type="GO" id="GO:0004826">
    <property type="term" value="F:phenylalanine-tRNA ligase activity"/>
    <property type="evidence" value="ECO:0007669"/>
    <property type="project" value="UniProtKB-UniRule"/>
</dbReference>
<evidence type="ECO:0000256" key="7">
    <source>
        <dbReference type="ARBA" id="ARBA00022741"/>
    </source>
</evidence>
<dbReference type="NCBIfam" id="NF001882">
    <property type="entry name" value="PRK00629.5-4"/>
    <property type="match status" value="1"/>
</dbReference>
<dbReference type="HAMAP" id="MF_00283">
    <property type="entry name" value="Phe_tRNA_synth_beta1"/>
    <property type="match status" value="1"/>
</dbReference>
<comment type="subcellular location">
    <subcellularLocation>
        <location evidence="1 14">Cytoplasm</location>
    </subcellularLocation>
</comment>
<dbReference type="EC" id="6.1.1.20" evidence="14"/>
<dbReference type="GO" id="GO:0009328">
    <property type="term" value="C:phenylalanine-tRNA ligase complex"/>
    <property type="evidence" value="ECO:0007669"/>
    <property type="project" value="TreeGrafter"/>
</dbReference>
<name>A0A059Y375_MYCBV</name>
<feature type="binding site" evidence="14">
    <location>
        <position position="453"/>
    </location>
    <ligand>
        <name>Mg(2+)</name>
        <dbReference type="ChEBI" id="CHEBI:18420"/>
        <note>shared with alpha subunit</note>
    </ligand>
</feature>
<dbReference type="RefSeq" id="WP_013954534.1">
    <property type="nucleotide sequence ID" value="NZ_CP005933.1"/>
</dbReference>
<dbReference type="InterPro" id="IPR009061">
    <property type="entry name" value="DNA-bd_dom_put_sf"/>
</dbReference>
<comment type="cofactor">
    <cofactor evidence="14">
        <name>Mg(2+)</name>
        <dbReference type="ChEBI" id="CHEBI:18420"/>
    </cofactor>
    <text evidence="14">Binds 2 magnesium ions per tetramer.</text>
</comment>
<dbReference type="Gene3D" id="3.50.40.10">
    <property type="entry name" value="Phenylalanyl-trna Synthetase, Chain B, domain 3"/>
    <property type="match status" value="1"/>
</dbReference>
<keyword evidence="5 14" id="KW-0436">Ligase</keyword>
<dbReference type="GO" id="GO:0005524">
    <property type="term" value="F:ATP binding"/>
    <property type="evidence" value="ECO:0007669"/>
    <property type="project" value="UniProtKB-UniRule"/>
</dbReference>
<evidence type="ECO:0000256" key="2">
    <source>
        <dbReference type="ARBA" id="ARBA00008653"/>
    </source>
</evidence>
<dbReference type="InterPro" id="IPR045060">
    <property type="entry name" value="Phe-tRNA-ligase_IIc_bsu"/>
</dbReference>
<dbReference type="SUPFAM" id="SSF55681">
    <property type="entry name" value="Class II aaRS and biotin synthetases"/>
    <property type="match status" value="1"/>
</dbReference>
<keyword evidence="10 15" id="KW-0694">RNA-binding</keyword>
<evidence type="ECO:0000256" key="1">
    <source>
        <dbReference type="ARBA" id="ARBA00004496"/>
    </source>
</evidence>
<keyword evidence="14" id="KW-0963">Cytoplasm</keyword>
<dbReference type="SMART" id="SM00873">
    <property type="entry name" value="B3_4"/>
    <property type="match status" value="1"/>
</dbReference>
<evidence type="ECO:0000256" key="6">
    <source>
        <dbReference type="ARBA" id="ARBA00022723"/>
    </source>
</evidence>